<dbReference type="PROSITE" id="PS51192">
    <property type="entry name" value="HELICASE_ATP_BIND_1"/>
    <property type="match status" value="1"/>
</dbReference>
<dbReference type="Pfam" id="PF00270">
    <property type="entry name" value="DEAD"/>
    <property type="match status" value="1"/>
</dbReference>
<dbReference type="AlphaFoldDB" id="A0A951PJ00"/>
<evidence type="ECO:0000256" key="5">
    <source>
        <dbReference type="ARBA" id="ARBA00023118"/>
    </source>
</evidence>
<evidence type="ECO:0000256" key="2">
    <source>
        <dbReference type="ARBA" id="ARBA00022801"/>
    </source>
</evidence>
<reference evidence="7" key="1">
    <citation type="submission" date="2021-05" db="EMBL/GenBank/DDBJ databases">
        <authorList>
            <person name="Pietrasiak N."/>
            <person name="Ward R."/>
            <person name="Stajich J.E."/>
            <person name="Kurbessoian T."/>
        </authorList>
    </citation>
    <scope>NUCLEOTIDE SEQUENCE</scope>
    <source>
        <strain evidence="7">CPER-KK1</strain>
    </source>
</reference>
<dbReference type="InterPro" id="IPR011545">
    <property type="entry name" value="DEAD/DEAH_box_helicase_dom"/>
</dbReference>
<dbReference type="InterPro" id="IPR006474">
    <property type="entry name" value="Helicase_Cas3_CRISPR-ass_core"/>
</dbReference>
<dbReference type="GO" id="GO:0003724">
    <property type="term" value="F:RNA helicase activity"/>
    <property type="evidence" value="ECO:0007669"/>
    <property type="project" value="TreeGrafter"/>
</dbReference>
<dbReference type="EMBL" id="JAHHIF010000009">
    <property type="protein sequence ID" value="MBW4544593.1"/>
    <property type="molecule type" value="Genomic_DNA"/>
</dbReference>
<keyword evidence="4" id="KW-0067">ATP-binding</keyword>
<dbReference type="InterPro" id="IPR050547">
    <property type="entry name" value="DEAD_box_RNA_helicases"/>
</dbReference>
<accession>A0A951PJ00</accession>
<name>A0A951PJ00_9CYAN</name>
<evidence type="ECO:0000256" key="1">
    <source>
        <dbReference type="ARBA" id="ARBA00022741"/>
    </source>
</evidence>
<dbReference type="SUPFAM" id="SSF52540">
    <property type="entry name" value="P-loop containing nucleoside triphosphate hydrolases"/>
    <property type="match status" value="1"/>
</dbReference>
<sequence>MSKPERKHPYNFGRVFFPEKPKTPIPNKIYFQPLGNHVGNVVRLVRAWNLDDFPGATVSDRQASFKRVLEAAKVHDMAKPQTFSIKVETTPKHDPKGKFKEYIYSFKGHRFEAVTSDTWAQYLARGHHYFSVDDISRDSYNLKKESQEYADILAQEPLAYARELYILEMCDQIEAELACRIIGDDDQAESRAFMDYTTANSELDNQTYLIDPWPFKDNSIPLSFEYWSMQLSQEDKESLQSCIKAEQDYKLGTALDKIVKNWWQFHKGKPEKAEPKPAILKPYESVNNLKHWDCQTIYKALGGDKFIPNPMQEEMFDAIAHNKHPTILLKAPTGSGKTESILFPALAQGYRLFLPLPARSLLEDQKERVERYLKQFSKLQPERELSLVVDTGAQMYRWVYRNGEEIKPRINPRRHLYKGDVILTTLDKFLYRYFAFGDSHKSFVFPLRINQKETLICFDEAHSYDDISFTNFHSLLKSLYEAGRSLVLMTATMPQEHIERFDYLDIIDYIDDTENAEEFFQFQQQVLKQPHVNQREFEWISSLKRDRENPEAFQNEFAQIIIKEWQVKPNRRIIAVVETVKDAAAIYQQLKFQFGINSENDERFLFLYHGRIADQVRPDIYKQLQKRDAGNQSYILITTSAIEVGCDLNSDVLISQICPPENLVQRAGRCNRKGNVPDAKIILVGDDIPDFANTLDEAALQKYQNTLRDLASFETAKISECISVTQQVDDYRVVELFSMLHEYVYQANRTCQHLHKRGLIPTRSWTPSVKLEFISQETHSISVPIDRLYTGEQYANIHAYEKWYDKENTRWDTEHLLRWGSAYGKEITIRIHPEKKGVVYDVSLQSYSYDEELGFVELPRIFIKKWVDGADEKLLHVEGKHKAIVSYTKSLSKERVDY</sequence>
<dbReference type="Pfam" id="PF22590">
    <property type="entry name" value="Cas3-like_C_2"/>
    <property type="match status" value="1"/>
</dbReference>
<evidence type="ECO:0000259" key="6">
    <source>
        <dbReference type="PROSITE" id="PS51192"/>
    </source>
</evidence>
<evidence type="ECO:0000256" key="4">
    <source>
        <dbReference type="ARBA" id="ARBA00022840"/>
    </source>
</evidence>
<dbReference type="NCBIfam" id="TIGR01587">
    <property type="entry name" value="cas3_core"/>
    <property type="match status" value="1"/>
</dbReference>
<dbReference type="GO" id="GO:0016787">
    <property type="term" value="F:hydrolase activity"/>
    <property type="evidence" value="ECO:0007669"/>
    <property type="project" value="UniProtKB-KW"/>
</dbReference>
<organism evidence="7 8">
    <name type="scientific">Symplocastrum torsivum CPER-KK1</name>
    <dbReference type="NCBI Taxonomy" id="450513"/>
    <lineage>
        <taxon>Bacteria</taxon>
        <taxon>Bacillati</taxon>
        <taxon>Cyanobacteriota</taxon>
        <taxon>Cyanophyceae</taxon>
        <taxon>Oscillatoriophycideae</taxon>
        <taxon>Oscillatoriales</taxon>
        <taxon>Microcoleaceae</taxon>
        <taxon>Symplocastrum</taxon>
    </lineage>
</organism>
<evidence type="ECO:0000313" key="8">
    <source>
        <dbReference type="Proteomes" id="UP000753908"/>
    </source>
</evidence>
<protein>
    <submittedName>
        <fullName evidence="7">CRISPR-associated helicase Cas3</fullName>
    </submittedName>
</protein>
<feature type="domain" description="Helicase ATP-binding" evidence="6">
    <location>
        <begin position="318"/>
        <end position="511"/>
    </location>
</feature>
<dbReference type="GO" id="GO:0051607">
    <property type="term" value="P:defense response to virus"/>
    <property type="evidence" value="ECO:0007669"/>
    <property type="project" value="UniProtKB-KW"/>
</dbReference>
<dbReference type="SMART" id="SM00487">
    <property type="entry name" value="DEXDc"/>
    <property type="match status" value="1"/>
</dbReference>
<comment type="caution">
    <text evidence="7">The sequence shown here is derived from an EMBL/GenBank/DDBJ whole genome shotgun (WGS) entry which is preliminary data.</text>
</comment>
<dbReference type="PANTHER" id="PTHR47963:SF9">
    <property type="entry name" value="CRISPR-ASSOCIATED ENDONUCLEASE_HELICASE CAS3"/>
    <property type="match status" value="1"/>
</dbReference>
<keyword evidence="3" id="KW-0347">Helicase</keyword>
<dbReference type="GO" id="GO:0005524">
    <property type="term" value="F:ATP binding"/>
    <property type="evidence" value="ECO:0007669"/>
    <property type="project" value="UniProtKB-KW"/>
</dbReference>
<dbReference type="InterPro" id="IPR054712">
    <property type="entry name" value="Cas3-like_dom"/>
</dbReference>
<gene>
    <name evidence="7" type="primary">cas3</name>
    <name evidence="7" type="ORF">KME25_09130</name>
</gene>
<evidence type="ECO:0000256" key="3">
    <source>
        <dbReference type="ARBA" id="ARBA00022806"/>
    </source>
</evidence>
<dbReference type="Proteomes" id="UP000753908">
    <property type="component" value="Unassembled WGS sequence"/>
</dbReference>
<keyword evidence="2" id="KW-0378">Hydrolase</keyword>
<dbReference type="InterPro" id="IPR014001">
    <property type="entry name" value="Helicase_ATP-bd"/>
</dbReference>
<reference evidence="7" key="2">
    <citation type="journal article" date="2022" name="Microbiol. Resour. Announc.">
        <title>Metagenome Sequencing to Explore Phylogenomics of Terrestrial Cyanobacteria.</title>
        <authorList>
            <person name="Ward R.D."/>
            <person name="Stajich J.E."/>
            <person name="Johansen J.R."/>
            <person name="Huntemann M."/>
            <person name="Clum A."/>
            <person name="Foster B."/>
            <person name="Foster B."/>
            <person name="Roux S."/>
            <person name="Palaniappan K."/>
            <person name="Varghese N."/>
            <person name="Mukherjee S."/>
            <person name="Reddy T.B.K."/>
            <person name="Daum C."/>
            <person name="Copeland A."/>
            <person name="Chen I.A."/>
            <person name="Ivanova N.N."/>
            <person name="Kyrpides N.C."/>
            <person name="Shapiro N."/>
            <person name="Eloe-Fadrosh E.A."/>
            <person name="Pietrasiak N."/>
        </authorList>
    </citation>
    <scope>NUCLEOTIDE SEQUENCE</scope>
    <source>
        <strain evidence="7">CPER-KK1</strain>
    </source>
</reference>
<keyword evidence="5" id="KW-0051">Antiviral defense</keyword>
<proteinExistence type="predicted"/>
<dbReference type="Gene3D" id="3.40.50.300">
    <property type="entry name" value="P-loop containing nucleotide triphosphate hydrolases"/>
    <property type="match status" value="2"/>
</dbReference>
<dbReference type="PANTHER" id="PTHR47963">
    <property type="entry name" value="DEAD-BOX ATP-DEPENDENT RNA HELICASE 47, MITOCHONDRIAL"/>
    <property type="match status" value="1"/>
</dbReference>
<dbReference type="InterPro" id="IPR027417">
    <property type="entry name" value="P-loop_NTPase"/>
</dbReference>
<dbReference type="GO" id="GO:0003723">
    <property type="term" value="F:RNA binding"/>
    <property type="evidence" value="ECO:0007669"/>
    <property type="project" value="TreeGrafter"/>
</dbReference>
<evidence type="ECO:0000313" key="7">
    <source>
        <dbReference type="EMBL" id="MBW4544593.1"/>
    </source>
</evidence>
<keyword evidence="1" id="KW-0547">Nucleotide-binding</keyword>